<dbReference type="GO" id="GO:0006508">
    <property type="term" value="P:proteolysis"/>
    <property type="evidence" value="ECO:0007669"/>
    <property type="project" value="UniProtKB-KW"/>
</dbReference>
<dbReference type="InterPro" id="IPR049980">
    <property type="entry name" value="LTA4H_cat"/>
</dbReference>
<evidence type="ECO:0000256" key="15">
    <source>
        <dbReference type="ARBA" id="ARBA00079001"/>
    </source>
</evidence>
<evidence type="ECO:0000256" key="14">
    <source>
        <dbReference type="ARBA" id="ARBA00078065"/>
    </source>
</evidence>
<evidence type="ECO:0000256" key="8">
    <source>
        <dbReference type="ARBA" id="ARBA00022990"/>
    </source>
</evidence>
<keyword evidence="9" id="KW-0482">Metalloprotease</keyword>
<evidence type="ECO:0000256" key="17">
    <source>
        <dbReference type="PIRSR" id="PIRSR634015-2"/>
    </source>
</evidence>
<keyword evidence="6" id="KW-0378">Hydrolase</keyword>
<dbReference type="Gene3D" id="3.30.2010.30">
    <property type="match status" value="1"/>
</dbReference>
<feature type="binding site" evidence="17">
    <location>
        <begin position="198"/>
        <end position="200"/>
    </location>
    <ligand>
        <name>a peptide</name>
        <dbReference type="ChEBI" id="CHEBI:60466"/>
    </ligand>
</feature>
<dbReference type="Ensembl" id="ENSPKIT00000021932.1">
    <property type="protein sequence ID" value="ENSPKIP00000040904.1"/>
    <property type="gene ID" value="ENSPKIG00000017676.1"/>
</dbReference>
<dbReference type="Pfam" id="PF09127">
    <property type="entry name" value="Leuk-A4-hydro_C"/>
    <property type="match status" value="1"/>
</dbReference>
<keyword evidence="8" id="KW-0007">Acetylation</keyword>
<dbReference type="Proteomes" id="UP000261540">
    <property type="component" value="Unplaced"/>
</dbReference>
<dbReference type="PANTHER" id="PTHR45726">
    <property type="entry name" value="LEUKOTRIENE A-4 HYDROLASE"/>
    <property type="match status" value="1"/>
</dbReference>
<comment type="similarity">
    <text evidence="2">Belongs to the peptidase M1 family.</text>
</comment>
<dbReference type="PRINTS" id="PR00756">
    <property type="entry name" value="ALADIPTASE"/>
</dbReference>
<dbReference type="GeneTree" id="ENSGT00940000160431"/>
<proteinExistence type="inferred from homology"/>
<dbReference type="InterPro" id="IPR016024">
    <property type="entry name" value="ARM-type_fold"/>
</dbReference>
<dbReference type="InterPro" id="IPR014782">
    <property type="entry name" value="Peptidase_M1_dom"/>
</dbReference>
<comment type="function">
    <text evidence="11">Exopeptidase which selectively removes arginine and/or lysine residues from the N-terminus of several peptide substrates including Arg(0)-Leu-enkephalin, Arg(0)-Met-enkephalin and Arg(-1)-Lys(0)-somatostatin-14. Can hydrolyze leukotriene A4 (LTA-4) into leukotriene B4 (LTB-4).</text>
</comment>
<dbReference type="FunFam" id="2.60.40.1730:FF:000011">
    <property type="entry name" value="Arginyl aminopeptidase"/>
    <property type="match status" value="1"/>
</dbReference>
<feature type="binding site" evidence="17">
    <location>
        <begin position="326"/>
        <end position="331"/>
    </location>
    <ligand>
        <name>a peptide</name>
        <dbReference type="ChEBI" id="CHEBI:60466"/>
    </ligand>
</feature>
<keyword evidence="4" id="KW-0645">Protease</keyword>
<keyword evidence="21" id="KW-1185">Reference proteome</keyword>
<dbReference type="InterPro" id="IPR015211">
    <property type="entry name" value="Peptidase_M1_C"/>
</dbReference>
<dbReference type="Gene3D" id="2.60.40.1730">
    <property type="entry name" value="tricorn interacting facor f3 domain"/>
    <property type="match status" value="1"/>
</dbReference>
<reference evidence="20" key="1">
    <citation type="submission" date="2025-08" db="UniProtKB">
        <authorList>
            <consortium name="Ensembl"/>
        </authorList>
    </citation>
    <scope>IDENTIFICATION</scope>
</reference>
<dbReference type="FunFam" id="1.10.390.10:FF:000003">
    <property type="entry name" value="Leukotriene A(4) hydrolase"/>
    <property type="match status" value="1"/>
</dbReference>
<dbReference type="SUPFAM" id="SSF55486">
    <property type="entry name" value="Metalloproteases ('zincins'), catalytic domain"/>
    <property type="match status" value="1"/>
</dbReference>
<evidence type="ECO:0000256" key="1">
    <source>
        <dbReference type="ARBA" id="ARBA00004613"/>
    </source>
</evidence>
<organism evidence="20 21">
    <name type="scientific">Paramormyrops kingsleyae</name>
    <dbReference type="NCBI Taxonomy" id="1676925"/>
    <lineage>
        <taxon>Eukaryota</taxon>
        <taxon>Metazoa</taxon>
        <taxon>Chordata</taxon>
        <taxon>Craniata</taxon>
        <taxon>Vertebrata</taxon>
        <taxon>Euteleostomi</taxon>
        <taxon>Actinopterygii</taxon>
        <taxon>Neopterygii</taxon>
        <taxon>Teleostei</taxon>
        <taxon>Osteoglossocephala</taxon>
        <taxon>Osteoglossomorpha</taxon>
        <taxon>Osteoglossiformes</taxon>
        <taxon>Mormyridae</taxon>
        <taxon>Paramormyrops</taxon>
    </lineage>
</organism>
<keyword evidence="7 18" id="KW-0862">Zinc</keyword>
<dbReference type="EC" id="3.4.11.6" evidence="12"/>
<dbReference type="FunFam" id="1.25.40.320:FF:000001">
    <property type="entry name" value="Leukotriene A(4) hydrolase"/>
    <property type="match status" value="1"/>
</dbReference>
<dbReference type="SUPFAM" id="SSF48371">
    <property type="entry name" value="ARM repeat"/>
    <property type="match status" value="1"/>
</dbReference>
<evidence type="ECO:0000256" key="3">
    <source>
        <dbReference type="ARBA" id="ARBA00022525"/>
    </source>
</evidence>
<dbReference type="FunFam" id="3.30.2010.30:FF:000001">
    <property type="entry name" value="Leukotriene A(4) hydrolase"/>
    <property type="match status" value="1"/>
</dbReference>
<feature type="binding site" evidence="18">
    <location>
        <position position="359"/>
    </location>
    <ligand>
        <name>Zn(2+)</name>
        <dbReference type="ChEBI" id="CHEBI:29105"/>
        <note>catalytic</note>
    </ligand>
</feature>
<evidence type="ECO:0000256" key="7">
    <source>
        <dbReference type="ARBA" id="ARBA00022833"/>
    </source>
</evidence>
<dbReference type="Gene3D" id="1.25.40.320">
    <property type="entry name" value="Peptidase M1, leukotriene A4 hydrolase/aminopeptidase C-terminal domain"/>
    <property type="match status" value="1"/>
</dbReference>
<feature type="binding site" evidence="18">
    <location>
        <position position="378"/>
    </location>
    <ligand>
        <name>Zn(2+)</name>
        <dbReference type="ChEBI" id="CHEBI:29105"/>
        <note>catalytic</note>
    </ligand>
</feature>
<comment type="catalytic activity">
    <reaction evidence="10">
        <text>Release of N-terminal Arg and Lys from oligopeptides when P1' is not Pro. Also acts on arylamides of Arg and Lys.</text>
        <dbReference type="EC" id="3.4.11.6"/>
    </reaction>
</comment>
<evidence type="ECO:0000256" key="9">
    <source>
        <dbReference type="ARBA" id="ARBA00023049"/>
    </source>
</evidence>
<dbReference type="InterPro" id="IPR042097">
    <property type="entry name" value="Aminopeptidase_N-like_N_sf"/>
</dbReference>
<evidence type="ECO:0000256" key="12">
    <source>
        <dbReference type="ARBA" id="ARBA00066491"/>
    </source>
</evidence>
<dbReference type="GO" id="GO:0005615">
    <property type="term" value="C:extracellular space"/>
    <property type="evidence" value="ECO:0007669"/>
    <property type="project" value="TreeGrafter"/>
</dbReference>
<evidence type="ECO:0000256" key="16">
    <source>
        <dbReference type="PIRSR" id="PIRSR634015-1"/>
    </source>
</evidence>
<reference evidence="20" key="2">
    <citation type="submission" date="2025-09" db="UniProtKB">
        <authorList>
            <consortium name="Ensembl"/>
        </authorList>
    </citation>
    <scope>IDENTIFICATION</scope>
</reference>
<dbReference type="GO" id="GO:0070006">
    <property type="term" value="F:metalloaminopeptidase activity"/>
    <property type="evidence" value="ECO:0007669"/>
    <property type="project" value="UniProtKB-ARBA"/>
</dbReference>
<dbReference type="CDD" id="cd09599">
    <property type="entry name" value="M1_LTA4H"/>
    <property type="match status" value="1"/>
</dbReference>
<dbReference type="STRING" id="1676925.ENSPKIP00000040904"/>
<dbReference type="InterPro" id="IPR045357">
    <property type="entry name" value="Aminopeptidase_N-like_N"/>
</dbReference>
<feature type="binding site" evidence="18">
    <location>
        <position position="355"/>
    </location>
    <ligand>
        <name>Zn(2+)</name>
        <dbReference type="ChEBI" id="CHEBI:29105"/>
        <note>catalytic</note>
    </ligand>
</feature>
<evidence type="ECO:0000256" key="6">
    <source>
        <dbReference type="ARBA" id="ARBA00022801"/>
    </source>
</evidence>
<evidence type="ECO:0000313" key="21">
    <source>
        <dbReference type="Proteomes" id="UP000261540"/>
    </source>
</evidence>
<evidence type="ECO:0000256" key="11">
    <source>
        <dbReference type="ARBA" id="ARBA00058544"/>
    </source>
</evidence>
<feature type="active site" description="Proton acceptor" evidence="16">
    <location>
        <position position="356"/>
    </location>
</feature>
<keyword evidence="5 18" id="KW-0479">Metal-binding</keyword>
<accession>A0A3B3TDR4</accession>
<name>A0A3B3TDR4_9TELE</name>
<evidence type="ECO:0000256" key="18">
    <source>
        <dbReference type="PIRSR" id="PIRSR634015-3"/>
    </source>
</evidence>
<evidence type="ECO:0000256" key="4">
    <source>
        <dbReference type="ARBA" id="ARBA00022670"/>
    </source>
</evidence>
<dbReference type="SUPFAM" id="SSF63737">
    <property type="entry name" value="Leukotriene A4 hydrolase N-terminal domain"/>
    <property type="match status" value="1"/>
</dbReference>
<evidence type="ECO:0000259" key="19">
    <source>
        <dbReference type="SMART" id="SM01263"/>
    </source>
</evidence>
<evidence type="ECO:0000256" key="5">
    <source>
        <dbReference type="ARBA" id="ARBA00022723"/>
    </source>
</evidence>
<dbReference type="InterPro" id="IPR001930">
    <property type="entry name" value="Peptidase_M1"/>
</dbReference>
<dbReference type="InterPro" id="IPR034015">
    <property type="entry name" value="M1_LTA4H"/>
</dbReference>
<evidence type="ECO:0000256" key="13">
    <source>
        <dbReference type="ARBA" id="ARBA00072073"/>
    </source>
</evidence>
<keyword evidence="3" id="KW-0964">Secreted</keyword>
<dbReference type="GO" id="GO:0008270">
    <property type="term" value="F:zinc ion binding"/>
    <property type="evidence" value="ECO:0007669"/>
    <property type="project" value="InterPro"/>
</dbReference>
<sequence>MTTRTPISYFTAEGARCVSYVTTADFVTVSLISRTSVDMQKRSPFQSEAEMDVPLALHSDNAEDVATSSSFRHFRIKHFNLDLSVDFDQRKLRSTETLELKCLQDSQSELCLDVHPSLELHEVAYSTDNDSAEWLKAEFSTKEFTSYGMTLVVKFPSPWKTEDEFRLSIKYVATDGPGVCWLEPGQTAGKIKPYVFTQGQAVLNRSLFPCFDTPAVKSTYSASVQVPDGFTAVMSATKWEHRKADNTFLFSMEQPIPSYLVALAVGDLVSAEVGPRTRVWTEPCLLQAAQKEYDGVIEEFLVVGERLFGPYVWGRYDVLFMPPSFPFGGMENPCLTFVTPCLLAGDRSLADVIVHEICHSWFGNLVTNASWGDFWLNEGFTMYAQRRICKELYGEAYTSLEAATGRALLRQHMDNTGEDHPLNKLRLKIEPGVDPDDTYNETPYEKGFCFVSYLAHLTGDQSRFDAFLKAYVDKFKFCSVVAEDALEFYLDYFPDLKEKEVHKIKGLEFDSWLNVSGWPPYLPDLSPGQSLMKPAQQLADMWAAQCLDMAAINTVDVRQWKTYQTIYFLDNILKRSPLPRGATEKLEEQYPHIVQSNNAELRLRWAQIVLQNQHEPGYQHVRDFLNSQGKQKYTLPVYRAMWNTSEGTKALATEIFSHTSHQLHINVRNYVRKILT</sequence>
<feature type="active site" description="Proton donor" evidence="16">
    <location>
        <position position="444"/>
    </location>
</feature>
<evidence type="ECO:0000313" key="20">
    <source>
        <dbReference type="Ensembl" id="ENSPKIP00000040904.1"/>
    </source>
</evidence>
<feature type="domain" description="Peptidase M1 leukotriene A4 hydrolase/aminopeptidase C-terminal" evidence="19">
    <location>
        <begin position="530"/>
        <end position="675"/>
    </location>
</feature>
<feature type="binding site" evidence="17">
    <location>
        <begin position="630"/>
        <end position="632"/>
    </location>
    <ligand>
        <name>a peptide</name>
        <dbReference type="ChEBI" id="CHEBI:60466"/>
    </ligand>
</feature>
<evidence type="ECO:0000256" key="2">
    <source>
        <dbReference type="ARBA" id="ARBA00010136"/>
    </source>
</evidence>
<dbReference type="SMART" id="SM01263">
    <property type="entry name" value="Leuk-A4-hydro_C"/>
    <property type="match status" value="1"/>
</dbReference>
<dbReference type="InterPro" id="IPR027268">
    <property type="entry name" value="Peptidase_M4/M1_CTD_sf"/>
</dbReference>
<comment type="cofactor">
    <cofactor evidence="18">
        <name>Zn(2+)</name>
        <dbReference type="ChEBI" id="CHEBI:29105"/>
    </cofactor>
    <text evidence="18">Binds 1 zinc ion per subunit.</text>
</comment>
<dbReference type="PANTHER" id="PTHR45726:SF1">
    <property type="entry name" value="AMINOPEPTIDASE B"/>
    <property type="match status" value="1"/>
</dbReference>
<dbReference type="Pfam" id="PF17900">
    <property type="entry name" value="Peptidase_M1_N"/>
    <property type="match status" value="1"/>
</dbReference>
<dbReference type="InterPro" id="IPR038502">
    <property type="entry name" value="M1_LTA-4_hydro/amino_C_sf"/>
</dbReference>
<comment type="subcellular location">
    <subcellularLocation>
        <location evidence="1">Secreted</location>
    </subcellularLocation>
</comment>
<dbReference type="AlphaFoldDB" id="A0A3B3TDR4"/>
<dbReference type="Gene3D" id="1.10.390.10">
    <property type="entry name" value="Neutral Protease Domain 2"/>
    <property type="match status" value="1"/>
</dbReference>
<evidence type="ECO:0000256" key="10">
    <source>
        <dbReference type="ARBA" id="ARBA00050720"/>
    </source>
</evidence>
<dbReference type="Pfam" id="PF01433">
    <property type="entry name" value="Peptidase_M1"/>
    <property type="match status" value="1"/>
</dbReference>
<protein>
    <recommendedName>
        <fullName evidence="13">Aminopeptidase B</fullName>
        <ecNumber evidence="12">3.4.11.6</ecNumber>
    </recommendedName>
    <alternativeName>
        <fullName evidence="14">Arginine aminopeptidase</fullName>
    </alternativeName>
    <alternativeName>
        <fullName evidence="15">Arginyl aminopeptidase</fullName>
    </alternativeName>
</protein>